<dbReference type="OrthoDB" id="2831756at2"/>
<dbReference type="EMBL" id="LDPH01000015">
    <property type="protein sequence ID" value="KLV25546.1"/>
    <property type="molecule type" value="Genomic_DNA"/>
</dbReference>
<evidence type="ECO:0000256" key="1">
    <source>
        <dbReference type="SAM" id="Phobius"/>
    </source>
</evidence>
<comment type="caution">
    <text evidence="2">The sequence shown here is derived from an EMBL/GenBank/DDBJ whole genome shotgun (WGS) entry which is preliminary data.</text>
</comment>
<accession>A0A0J1II12</accession>
<evidence type="ECO:0000313" key="2">
    <source>
        <dbReference type="EMBL" id="KLV25546.1"/>
    </source>
</evidence>
<proteinExistence type="predicted"/>
<feature type="transmembrane region" description="Helical" evidence="1">
    <location>
        <begin position="13"/>
        <end position="34"/>
    </location>
</feature>
<name>A0A0J1II12_NIACI</name>
<feature type="transmembrane region" description="Helical" evidence="1">
    <location>
        <begin position="85"/>
        <end position="107"/>
    </location>
</feature>
<dbReference type="RefSeq" id="WP_047943188.1">
    <property type="nucleotide sequence ID" value="NZ_LDPH01000015.1"/>
</dbReference>
<keyword evidence="1" id="KW-1133">Transmembrane helix</keyword>
<keyword evidence="1" id="KW-0812">Transmembrane</keyword>
<sequence length="302" mass="34946">MESEVLLFKYIDVFKYLVVIVLSFTSGYLVYLGMNSTSERMQHRLRFKSNLQKNKNSILGLAKDSKAEEWFKQAKYPLGLNGIKYYLILYSVTAFLVLYYIVFPVLLGNMDYLAAKAGVILLLIVFALPSNPISLFVYIMKRTIDYQTSKLHSEIFMLYDLIINEIEMMTVHRLNTYSILQNIKPFFYLLQKPLTELLSSWTSDGPSKALEQFSKHLDSKPSEALIGVLQNLDNMKRETALEQLNGMHGTFAKKQVENYRRKRKITTDLLKIPIKATHFIHILNFVLVVVMMVIAILDKSQM</sequence>
<dbReference type="AlphaFoldDB" id="A0A0J1II12"/>
<keyword evidence="3" id="KW-1185">Reference proteome</keyword>
<dbReference type="Proteomes" id="UP000036045">
    <property type="component" value="Unassembled WGS sequence"/>
</dbReference>
<feature type="transmembrane region" description="Helical" evidence="1">
    <location>
        <begin position="119"/>
        <end position="140"/>
    </location>
</feature>
<feature type="transmembrane region" description="Helical" evidence="1">
    <location>
        <begin position="279"/>
        <end position="297"/>
    </location>
</feature>
<protein>
    <submittedName>
        <fullName evidence="2">Uncharacterized protein</fullName>
    </submittedName>
</protein>
<dbReference type="PATRIC" id="fig|1397.4.peg.1261"/>
<reference evidence="2 3" key="1">
    <citation type="submission" date="2015-05" db="EMBL/GenBank/DDBJ databases">
        <title>Whole genome sequence and identification of bacterial endophytes from Costus igneus.</title>
        <authorList>
            <person name="Lee Y.P."/>
            <person name="Gan H.M."/>
            <person name="Eng W."/>
            <person name="Wheatley M.S."/>
            <person name="Caraballo A."/>
            <person name="Polter S."/>
            <person name="Savka M.A."/>
            <person name="Hudson A.O."/>
        </authorList>
    </citation>
    <scope>NUCLEOTIDE SEQUENCE [LARGE SCALE GENOMIC DNA]</scope>
    <source>
        <strain evidence="2 3">RIT379</strain>
    </source>
</reference>
<keyword evidence="1" id="KW-0472">Membrane</keyword>
<gene>
    <name evidence="2" type="ORF">ABW02_15385</name>
</gene>
<organism evidence="2 3">
    <name type="scientific">Niallia circulans</name>
    <name type="common">Bacillus circulans</name>
    <dbReference type="NCBI Taxonomy" id="1397"/>
    <lineage>
        <taxon>Bacteria</taxon>
        <taxon>Bacillati</taxon>
        <taxon>Bacillota</taxon>
        <taxon>Bacilli</taxon>
        <taxon>Bacillales</taxon>
        <taxon>Bacillaceae</taxon>
        <taxon>Niallia</taxon>
    </lineage>
</organism>
<evidence type="ECO:0000313" key="3">
    <source>
        <dbReference type="Proteomes" id="UP000036045"/>
    </source>
</evidence>